<evidence type="ECO:0000256" key="1">
    <source>
        <dbReference type="ARBA" id="ARBA00022553"/>
    </source>
</evidence>
<reference evidence="5" key="1">
    <citation type="journal article" date="2008" name="Nature">
        <title>The genome of Laccaria bicolor provides insights into mycorrhizal symbiosis.</title>
        <authorList>
            <person name="Martin F."/>
            <person name="Aerts A."/>
            <person name="Ahren D."/>
            <person name="Brun A."/>
            <person name="Danchin E.G.J."/>
            <person name="Duchaussoy F."/>
            <person name="Gibon J."/>
            <person name="Kohler A."/>
            <person name="Lindquist E."/>
            <person name="Pereda V."/>
            <person name="Salamov A."/>
            <person name="Shapiro H.J."/>
            <person name="Wuyts J."/>
            <person name="Blaudez D."/>
            <person name="Buee M."/>
            <person name="Brokstein P."/>
            <person name="Canbaeck B."/>
            <person name="Cohen D."/>
            <person name="Courty P.E."/>
            <person name="Coutinho P.M."/>
            <person name="Delaruelle C."/>
            <person name="Detter J.C."/>
            <person name="Deveau A."/>
            <person name="DiFazio S."/>
            <person name="Duplessis S."/>
            <person name="Fraissinet-Tachet L."/>
            <person name="Lucic E."/>
            <person name="Frey-Klett P."/>
            <person name="Fourrey C."/>
            <person name="Feussner I."/>
            <person name="Gay G."/>
            <person name="Grimwood J."/>
            <person name="Hoegger P.J."/>
            <person name="Jain P."/>
            <person name="Kilaru S."/>
            <person name="Labbe J."/>
            <person name="Lin Y.C."/>
            <person name="Legue V."/>
            <person name="Le Tacon F."/>
            <person name="Marmeisse R."/>
            <person name="Melayah D."/>
            <person name="Montanini B."/>
            <person name="Muratet M."/>
            <person name="Nehls U."/>
            <person name="Niculita-Hirzel H."/>
            <person name="Oudot-Le Secq M.P."/>
            <person name="Peter M."/>
            <person name="Quesneville H."/>
            <person name="Rajashekar B."/>
            <person name="Reich M."/>
            <person name="Rouhier N."/>
            <person name="Schmutz J."/>
            <person name="Yin T."/>
            <person name="Chalot M."/>
            <person name="Henrissat B."/>
            <person name="Kuees U."/>
            <person name="Lucas S."/>
            <person name="Van de Peer Y."/>
            <person name="Podila G.K."/>
            <person name="Polle A."/>
            <person name="Pukkila P.J."/>
            <person name="Richardson P.M."/>
            <person name="Rouze P."/>
            <person name="Sanders I.R."/>
            <person name="Stajich J.E."/>
            <person name="Tunlid A."/>
            <person name="Tuskan G."/>
            <person name="Grigoriev I.V."/>
        </authorList>
    </citation>
    <scope>NUCLEOTIDE SEQUENCE [LARGE SCALE GENOMIC DNA]</scope>
</reference>
<protein>
    <submittedName>
        <fullName evidence="5">Predicted protein</fullName>
    </submittedName>
</protein>
<accession>B0CUL3</accession>
<keyword evidence="6" id="KW-1185">Reference proteome</keyword>
<dbReference type="CDD" id="cd06225">
    <property type="entry name" value="HAMP"/>
    <property type="match status" value="1"/>
</dbReference>
<feature type="compositionally biased region" description="Low complexity" evidence="3">
    <location>
        <begin position="97"/>
        <end position="106"/>
    </location>
</feature>
<feature type="region of interest" description="Disordered" evidence="3">
    <location>
        <begin position="89"/>
        <end position="125"/>
    </location>
</feature>
<proteinExistence type="predicted"/>
<dbReference type="GO" id="GO:0004673">
    <property type="term" value="F:protein histidine kinase activity"/>
    <property type="evidence" value="ECO:0007669"/>
    <property type="project" value="TreeGrafter"/>
</dbReference>
<evidence type="ECO:0000256" key="3">
    <source>
        <dbReference type="SAM" id="MobiDB-lite"/>
    </source>
</evidence>
<dbReference type="AlphaFoldDB" id="B0CUL3"/>
<dbReference type="PANTHER" id="PTHR45339:SF1">
    <property type="entry name" value="HYBRID SIGNAL TRANSDUCTION HISTIDINE KINASE J"/>
    <property type="match status" value="1"/>
</dbReference>
<keyword evidence="1" id="KW-0597">Phosphoprotein</keyword>
<dbReference type="OrthoDB" id="10266508at2759"/>
<dbReference type="GeneID" id="6070370"/>
<dbReference type="InterPro" id="IPR003660">
    <property type="entry name" value="HAMP_dom"/>
</dbReference>
<dbReference type="PANTHER" id="PTHR45339">
    <property type="entry name" value="HYBRID SIGNAL TRANSDUCTION HISTIDINE KINASE J"/>
    <property type="match status" value="1"/>
</dbReference>
<dbReference type="KEGG" id="lbc:LACBIDRAFT_305575"/>
<dbReference type="GO" id="GO:0071474">
    <property type="term" value="P:cellular hyperosmotic response"/>
    <property type="evidence" value="ECO:0007669"/>
    <property type="project" value="TreeGrafter"/>
</dbReference>
<evidence type="ECO:0000313" key="5">
    <source>
        <dbReference type="EMBL" id="EDR14691.1"/>
    </source>
</evidence>
<dbReference type="InParanoid" id="B0CUL3"/>
<dbReference type="Gene3D" id="1.20.120.1530">
    <property type="match status" value="1"/>
</dbReference>
<gene>
    <name evidence="5" type="ORF">LACBIDRAFT_305575</name>
</gene>
<keyword evidence="2" id="KW-0902">Two-component regulatory system</keyword>
<organism evidence="6">
    <name type="scientific">Laccaria bicolor (strain S238N-H82 / ATCC MYA-4686)</name>
    <name type="common">Bicoloured deceiver</name>
    <name type="synonym">Laccaria laccata var. bicolor</name>
    <dbReference type="NCBI Taxonomy" id="486041"/>
    <lineage>
        <taxon>Eukaryota</taxon>
        <taxon>Fungi</taxon>
        <taxon>Dikarya</taxon>
        <taxon>Basidiomycota</taxon>
        <taxon>Agaricomycotina</taxon>
        <taxon>Agaricomycetes</taxon>
        <taxon>Agaricomycetidae</taxon>
        <taxon>Agaricales</taxon>
        <taxon>Agaricineae</taxon>
        <taxon>Hydnangiaceae</taxon>
        <taxon>Laccaria</taxon>
    </lineage>
</organism>
<dbReference type="STRING" id="486041.B0CUL3"/>
<feature type="compositionally biased region" description="Basic and acidic residues" evidence="3">
    <location>
        <begin position="107"/>
        <end position="118"/>
    </location>
</feature>
<dbReference type="PROSITE" id="PS50885">
    <property type="entry name" value="HAMP"/>
    <property type="match status" value="1"/>
</dbReference>
<dbReference type="RefSeq" id="XP_001875250.1">
    <property type="nucleotide sequence ID" value="XM_001875215.1"/>
</dbReference>
<evidence type="ECO:0000256" key="2">
    <source>
        <dbReference type="ARBA" id="ARBA00023012"/>
    </source>
</evidence>
<feature type="domain" description="HAMP" evidence="4">
    <location>
        <begin position="238"/>
        <end position="291"/>
    </location>
</feature>
<evidence type="ECO:0000259" key="4">
    <source>
        <dbReference type="PROSITE" id="PS50885"/>
    </source>
</evidence>
<dbReference type="GO" id="GO:0016020">
    <property type="term" value="C:membrane"/>
    <property type="evidence" value="ECO:0007669"/>
    <property type="project" value="InterPro"/>
</dbReference>
<sequence length="368" mass="39149">MSMATTDPFRSHLAALLSIYELGPLPSAPIPRYDGPADWQTEMILKSLGVVAKRMWDAEAAVVSIGGISKGAKLKGDDDGDEWKTVIKQAEEKEDGTITTTNGDSTTTHHDHSADRTPRAKSQNLSTAARVNGMTISLDDIPSSIDPSKAFSQAYGSMKAASFVSHPPNSSSAPPTAHAHCPTCGKTVSDPLIMPFYASSSSASSPDVPLGSSPLVIPMGPLAAAAFESGMSAVEELKLLKAQVQDVARVCNAVARGDLSQKITVPLQGVVMVQLKDVINTMVDKLGQFAKEVTRILQEVGTEGKLGGQVLVLDVEGTWRELTGVVNKLAANSTSQFVRTFHASSLFTFHYITITSHPLTLPFPFPTF</sequence>
<dbReference type="Proteomes" id="UP000001194">
    <property type="component" value="Unassembled WGS sequence"/>
</dbReference>
<dbReference type="HOGENOM" id="CLU_024262_0_0_1"/>
<dbReference type="GO" id="GO:0000160">
    <property type="term" value="P:phosphorelay signal transduction system"/>
    <property type="evidence" value="ECO:0007669"/>
    <property type="project" value="UniProtKB-KW"/>
</dbReference>
<evidence type="ECO:0000313" key="6">
    <source>
        <dbReference type="Proteomes" id="UP000001194"/>
    </source>
</evidence>
<name>B0CUL3_LACBS</name>
<dbReference type="EMBL" id="DS547092">
    <property type="protein sequence ID" value="EDR14691.1"/>
    <property type="molecule type" value="Genomic_DNA"/>
</dbReference>